<evidence type="ECO:0000256" key="5">
    <source>
        <dbReference type="ARBA" id="ARBA00022737"/>
    </source>
</evidence>
<name>A0A9D4UQB8_ADICA</name>
<feature type="region of interest" description="Disordered" evidence="6">
    <location>
        <begin position="1"/>
        <end position="28"/>
    </location>
</feature>
<dbReference type="PANTHER" id="PTHR32093:SF121">
    <property type="entry name" value="LEUCINE-RICH REPEAT EXTENSIN-LIKE PROTEIN 6"/>
    <property type="match status" value="1"/>
</dbReference>
<evidence type="ECO:0000313" key="8">
    <source>
        <dbReference type="EMBL" id="KAI5071493.1"/>
    </source>
</evidence>
<proteinExistence type="predicted"/>
<keyword evidence="3" id="KW-0433">Leucine-rich repeat</keyword>
<dbReference type="Proteomes" id="UP000886520">
    <property type="component" value="Chromosome 13"/>
</dbReference>
<feature type="non-terminal residue" evidence="8">
    <location>
        <position position="109"/>
    </location>
</feature>
<dbReference type="GO" id="GO:0005576">
    <property type="term" value="C:extracellular region"/>
    <property type="evidence" value="ECO:0007669"/>
    <property type="project" value="UniProtKB-SubCell"/>
</dbReference>
<evidence type="ECO:0000256" key="2">
    <source>
        <dbReference type="ARBA" id="ARBA00022525"/>
    </source>
</evidence>
<dbReference type="InterPro" id="IPR013210">
    <property type="entry name" value="LRR_N_plant-typ"/>
</dbReference>
<evidence type="ECO:0000256" key="4">
    <source>
        <dbReference type="ARBA" id="ARBA00022729"/>
    </source>
</evidence>
<reference evidence="8" key="1">
    <citation type="submission" date="2021-01" db="EMBL/GenBank/DDBJ databases">
        <title>Adiantum capillus-veneris genome.</title>
        <authorList>
            <person name="Fang Y."/>
            <person name="Liao Q."/>
        </authorList>
    </citation>
    <scope>NUCLEOTIDE SEQUENCE</scope>
    <source>
        <strain evidence="8">H3</strain>
        <tissue evidence="8">Leaf</tissue>
    </source>
</reference>
<dbReference type="OrthoDB" id="1742470at2759"/>
<evidence type="ECO:0000256" key="6">
    <source>
        <dbReference type="SAM" id="MobiDB-lite"/>
    </source>
</evidence>
<keyword evidence="9" id="KW-1185">Reference proteome</keyword>
<keyword evidence="2" id="KW-0964">Secreted</keyword>
<comment type="caution">
    <text evidence="8">The sequence shown here is derived from an EMBL/GenBank/DDBJ whole genome shotgun (WGS) entry which is preliminary data.</text>
</comment>
<dbReference type="EMBL" id="JABFUD020000013">
    <property type="protein sequence ID" value="KAI5071493.1"/>
    <property type="molecule type" value="Genomic_DNA"/>
</dbReference>
<gene>
    <name evidence="8" type="ORF">GOP47_0013744</name>
</gene>
<evidence type="ECO:0000256" key="3">
    <source>
        <dbReference type="ARBA" id="ARBA00022614"/>
    </source>
</evidence>
<keyword evidence="4" id="KW-0732">Signal</keyword>
<dbReference type="PANTHER" id="PTHR32093">
    <property type="entry name" value="LEUCINE-RICH REPEAT EXTENSIN-LIKE PROTEIN 3-RELATED"/>
    <property type="match status" value="1"/>
</dbReference>
<evidence type="ECO:0000256" key="1">
    <source>
        <dbReference type="ARBA" id="ARBA00004613"/>
    </source>
</evidence>
<dbReference type="Pfam" id="PF08263">
    <property type="entry name" value="LRRNT_2"/>
    <property type="match status" value="1"/>
</dbReference>
<protein>
    <recommendedName>
        <fullName evidence="7">Leucine-rich repeat-containing N-terminal plant-type domain-containing protein</fullName>
    </recommendedName>
</protein>
<keyword evidence="5" id="KW-0677">Repeat</keyword>
<feature type="domain" description="Leucine-rich repeat-containing N-terminal plant-type" evidence="7">
    <location>
        <begin position="41"/>
        <end position="74"/>
    </location>
</feature>
<feature type="compositionally biased region" description="Pro residues" evidence="6">
    <location>
        <begin position="1"/>
        <end position="19"/>
    </location>
</feature>
<accession>A0A9D4UQB8</accession>
<dbReference type="InterPro" id="IPR051582">
    <property type="entry name" value="LRR_extensin-like_regulator"/>
</dbReference>
<evidence type="ECO:0000259" key="7">
    <source>
        <dbReference type="Pfam" id="PF08263"/>
    </source>
</evidence>
<sequence>METPSLSPPPAKAPMPASSPPAKHQKNATHSWNPCLAAAFHALQAWKHAINFDPNNVTGTWVGYDVCNYTGIFCAAPPATDANHTICDKVVYGIDLNRQNLSGFLPEEL</sequence>
<comment type="subcellular location">
    <subcellularLocation>
        <location evidence="1">Secreted</location>
    </subcellularLocation>
</comment>
<evidence type="ECO:0000313" key="9">
    <source>
        <dbReference type="Proteomes" id="UP000886520"/>
    </source>
</evidence>
<dbReference type="AlphaFoldDB" id="A0A9D4UQB8"/>
<organism evidence="8 9">
    <name type="scientific">Adiantum capillus-veneris</name>
    <name type="common">Maidenhair fern</name>
    <dbReference type="NCBI Taxonomy" id="13818"/>
    <lineage>
        <taxon>Eukaryota</taxon>
        <taxon>Viridiplantae</taxon>
        <taxon>Streptophyta</taxon>
        <taxon>Embryophyta</taxon>
        <taxon>Tracheophyta</taxon>
        <taxon>Polypodiopsida</taxon>
        <taxon>Polypodiidae</taxon>
        <taxon>Polypodiales</taxon>
        <taxon>Pteridineae</taxon>
        <taxon>Pteridaceae</taxon>
        <taxon>Vittarioideae</taxon>
        <taxon>Adiantum</taxon>
    </lineage>
</organism>